<protein>
    <submittedName>
        <fullName evidence="1">Uncharacterized protein</fullName>
    </submittedName>
</protein>
<dbReference type="EMBL" id="CP032382">
    <property type="protein sequence ID" value="AYB34385.1"/>
    <property type="molecule type" value="Genomic_DNA"/>
</dbReference>
<dbReference type="AlphaFoldDB" id="A0A385SWN3"/>
<name>A0A385SWN3_9BACT</name>
<organism evidence="1 2">
    <name type="scientific">Chryseolinea soli</name>
    <dbReference type="NCBI Taxonomy" id="2321403"/>
    <lineage>
        <taxon>Bacteria</taxon>
        <taxon>Pseudomonadati</taxon>
        <taxon>Bacteroidota</taxon>
        <taxon>Cytophagia</taxon>
        <taxon>Cytophagales</taxon>
        <taxon>Fulvivirgaceae</taxon>
        <taxon>Chryseolinea</taxon>
    </lineage>
</organism>
<proteinExistence type="predicted"/>
<dbReference type="KEGG" id="chk:D4L85_29095"/>
<gene>
    <name evidence="1" type="ORF">D4L85_29095</name>
</gene>
<reference evidence="2" key="1">
    <citation type="submission" date="2018-09" db="EMBL/GenBank/DDBJ databases">
        <title>Chryseolinea sp. KIS68-18 isolated from soil.</title>
        <authorList>
            <person name="Weon H.-Y."/>
            <person name="Kwon S.-W."/>
            <person name="Lee S.A."/>
        </authorList>
    </citation>
    <scope>NUCLEOTIDE SEQUENCE [LARGE SCALE GENOMIC DNA]</scope>
    <source>
        <strain evidence="2">KIS68-18</strain>
    </source>
</reference>
<accession>A0A385SWN3</accession>
<dbReference type="Proteomes" id="UP000266183">
    <property type="component" value="Chromosome"/>
</dbReference>
<evidence type="ECO:0000313" key="2">
    <source>
        <dbReference type="Proteomes" id="UP000266183"/>
    </source>
</evidence>
<evidence type="ECO:0000313" key="1">
    <source>
        <dbReference type="EMBL" id="AYB34385.1"/>
    </source>
</evidence>
<keyword evidence="2" id="KW-1185">Reference proteome</keyword>
<sequence length="242" mass="27359">MLAEIFYIDFKTDRKMMNTHCTLKMIALALIVSFSAYGQTGEISIINPLLRVGDEISVNVLISDAESSIVRGQLSLKKMCLDTGWVDVGPLKIEVQNISYETNALKLKVMAPLPPEKTTGLWMSLVEVNSGQYLVLEQRIGRNVEWKSKSKNELVIRTDSDQSGFAELNEARLKEAGIEVVSSSTRSGDAWVDIFNKNGAYNYKVSTYELKKLPEFKRAVKLDKTFFTGFPEKMESKELWIR</sequence>